<feature type="domain" description="tRNA nucleotidyltransferase/poly(A) polymerase RNA and SrmB- binding" evidence="10">
    <location>
        <begin position="193"/>
        <end position="243"/>
    </location>
</feature>
<evidence type="ECO:0000256" key="1">
    <source>
        <dbReference type="ARBA" id="ARBA00001946"/>
    </source>
</evidence>
<dbReference type="PATRIC" id="fig|349215.9.peg.1544"/>
<protein>
    <submittedName>
        <fullName evidence="11">CCA tRNA nucleotidyltransferase</fullName>
        <ecNumber evidence="11">2.7.7.72</ecNumber>
    </submittedName>
</protein>
<dbReference type="GO" id="GO:0008033">
    <property type="term" value="P:tRNA processing"/>
    <property type="evidence" value="ECO:0007669"/>
    <property type="project" value="UniProtKB-KW"/>
</dbReference>
<comment type="cofactor">
    <cofactor evidence="1">
        <name>Mg(2+)</name>
        <dbReference type="ChEBI" id="CHEBI:18420"/>
    </cofactor>
</comment>
<dbReference type="GO" id="GO:0000166">
    <property type="term" value="F:nucleotide binding"/>
    <property type="evidence" value="ECO:0007669"/>
    <property type="project" value="UniProtKB-KW"/>
</dbReference>
<dbReference type="OrthoDB" id="9805698at2"/>
<proteinExistence type="inferred from homology"/>
<dbReference type="SUPFAM" id="SSF81301">
    <property type="entry name" value="Nucleotidyltransferase"/>
    <property type="match status" value="1"/>
</dbReference>
<dbReference type="Gene3D" id="1.10.3090.10">
    <property type="entry name" value="cca-adding enzyme, domain 2"/>
    <property type="match status" value="1"/>
</dbReference>
<evidence type="ECO:0000256" key="6">
    <source>
        <dbReference type="ARBA" id="ARBA00022741"/>
    </source>
</evidence>
<dbReference type="InterPro" id="IPR002646">
    <property type="entry name" value="PolA_pol_head_dom"/>
</dbReference>
<evidence type="ECO:0000256" key="5">
    <source>
        <dbReference type="ARBA" id="ARBA00022723"/>
    </source>
</evidence>
<evidence type="ECO:0000259" key="9">
    <source>
        <dbReference type="Pfam" id="PF01743"/>
    </source>
</evidence>
<keyword evidence="5" id="KW-0479">Metal-binding</keyword>
<dbReference type="KEGG" id="man:A11S_1600"/>
<dbReference type="InterPro" id="IPR032828">
    <property type="entry name" value="PolyA_RNA-bd"/>
</dbReference>
<dbReference type="HOGENOM" id="CLU_015961_2_3_5"/>
<evidence type="ECO:0000256" key="3">
    <source>
        <dbReference type="ARBA" id="ARBA00022694"/>
    </source>
</evidence>
<dbReference type="Proteomes" id="UP000011932">
    <property type="component" value="Chromosome"/>
</dbReference>
<dbReference type="SUPFAM" id="SSF81891">
    <property type="entry name" value="Poly A polymerase C-terminal region-like"/>
    <property type="match status" value="1"/>
</dbReference>
<sequence length="410" mass="45470">MLNIERTIPPTAWMKDRAVQVVFHALTDTGAVDPQVLFVGGCVRNTLLGLPPGDMDLATVHKPESVIRRLEAQGVRVIPTGIDHGTVTAVVDGKPFEITTLRRDVETDGRRAVVAFTDDWREDAARRDFTINTLLADADGHIYDPTGKGLADLETRRIVFVGEADQRVAEDHLRILRFFRFYALYGAGTAPDADALAACRMGADKIGTLSRERITQEMVRILMVDHPADILGLMFENGVMRDFVHPDYQASALNALAKLQNIYVAPDLAARMVVAAHARMDWVDQFDKYIVFSNALRGDLILVLKILAVADSMKVHELIYRFGNRAAVQAHLVHHAMAGTEPNAADVDVLKNWRAPALPITGDDVMKAGVERGPDVGRILKTIEEWWIAEDFLPPESACRARVKEELQNL</sequence>
<evidence type="ECO:0000313" key="11">
    <source>
        <dbReference type="EMBL" id="AGH98404.1"/>
    </source>
</evidence>
<accession>M4VYZ8</accession>
<dbReference type="CDD" id="cd05398">
    <property type="entry name" value="NT_ClassII-CCAase"/>
    <property type="match status" value="1"/>
</dbReference>
<dbReference type="PANTHER" id="PTHR46173">
    <property type="entry name" value="CCA TRNA NUCLEOTIDYLTRANSFERASE 1, MITOCHONDRIAL"/>
    <property type="match status" value="1"/>
</dbReference>
<dbReference type="InterPro" id="IPR050264">
    <property type="entry name" value="Bact_CCA-adding_enz_type3_sf"/>
</dbReference>
<evidence type="ECO:0000256" key="7">
    <source>
        <dbReference type="ARBA" id="ARBA00022842"/>
    </source>
</evidence>
<dbReference type="Pfam" id="PF12627">
    <property type="entry name" value="PolyA_pol_RNAbd"/>
    <property type="match status" value="1"/>
</dbReference>
<evidence type="ECO:0000256" key="4">
    <source>
        <dbReference type="ARBA" id="ARBA00022695"/>
    </source>
</evidence>
<dbReference type="RefSeq" id="WP_015467937.1">
    <property type="nucleotide sequence ID" value="NC_020812.1"/>
</dbReference>
<keyword evidence="2 8" id="KW-0808">Transferase</keyword>
<dbReference type="Pfam" id="PF01743">
    <property type="entry name" value="PolyA_pol"/>
    <property type="match status" value="1"/>
</dbReference>
<reference evidence="11 12" key="1">
    <citation type="journal article" date="2013" name="ISME J.">
        <title>By their genes ye shall know them: genomic signatures of predatory bacteria.</title>
        <authorList>
            <person name="Pasternak Z."/>
            <person name="Pietrokovski S."/>
            <person name="Rotem O."/>
            <person name="Gophna U."/>
            <person name="Lurie-Weinberger M.N."/>
            <person name="Jurkevitch E."/>
        </authorList>
    </citation>
    <scope>NUCLEOTIDE SEQUENCE [LARGE SCALE GENOMIC DNA]</scope>
    <source>
        <strain evidence="11">EPB</strain>
    </source>
</reference>
<name>M4VYZ8_9BACT</name>
<keyword evidence="8" id="KW-0694">RNA-binding</keyword>
<comment type="similarity">
    <text evidence="8">Belongs to the tRNA nucleotidyltransferase/poly(A) polymerase family.</text>
</comment>
<dbReference type="STRING" id="349215.A11S_1600"/>
<evidence type="ECO:0000313" key="12">
    <source>
        <dbReference type="Proteomes" id="UP000011932"/>
    </source>
</evidence>
<dbReference type="Gene3D" id="3.30.460.10">
    <property type="entry name" value="Beta Polymerase, domain 2"/>
    <property type="match status" value="1"/>
</dbReference>
<evidence type="ECO:0000259" key="10">
    <source>
        <dbReference type="Pfam" id="PF12627"/>
    </source>
</evidence>
<keyword evidence="6" id="KW-0547">Nucleotide-binding</keyword>
<dbReference type="GO" id="GO:0046872">
    <property type="term" value="F:metal ion binding"/>
    <property type="evidence" value="ECO:0007669"/>
    <property type="project" value="UniProtKB-KW"/>
</dbReference>
<keyword evidence="7" id="KW-0460">Magnesium</keyword>
<dbReference type="EC" id="2.7.7.72" evidence="11"/>
<dbReference type="GO" id="GO:0000049">
    <property type="term" value="F:tRNA binding"/>
    <property type="evidence" value="ECO:0007669"/>
    <property type="project" value="TreeGrafter"/>
</dbReference>
<keyword evidence="3" id="KW-0819">tRNA processing</keyword>
<feature type="domain" description="Poly A polymerase head" evidence="9">
    <location>
        <begin position="38"/>
        <end position="158"/>
    </location>
</feature>
<dbReference type="GO" id="GO:0004810">
    <property type="term" value="F:CCA tRNA nucleotidyltransferase activity"/>
    <property type="evidence" value="ECO:0007669"/>
    <property type="project" value="UniProtKB-EC"/>
</dbReference>
<gene>
    <name evidence="11" type="ORF">A11S_1600</name>
</gene>
<evidence type="ECO:0000256" key="2">
    <source>
        <dbReference type="ARBA" id="ARBA00022679"/>
    </source>
</evidence>
<organism evidence="11 12">
    <name type="scientific">Micavibrio aeruginosavorus EPB</name>
    <dbReference type="NCBI Taxonomy" id="349215"/>
    <lineage>
        <taxon>Bacteria</taxon>
        <taxon>Pseudomonadati</taxon>
        <taxon>Bdellovibrionota</taxon>
        <taxon>Bdellovibrionia</taxon>
        <taxon>Bdellovibrionales</taxon>
        <taxon>Pseudobdellovibrionaceae</taxon>
        <taxon>Micavibrio</taxon>
    </lineage>
</organism>
<evidence type="ECO:0000256" key="8">
    <source>
        <dbReference type="RuleBase" id="RU003953"/>
    </source>
</evidence>
<dbReference type="PANTHER" id="PTHR46173:SF1">
    <property type="entry name" value="CCA TRNA NUCLEOTIDYLTRANSFERASE 1, MITOCHONDRIAL"/>
    <property type="match status" value="1"/>
</dbReference>
<keyword evidence="4 11" id="KW-0548">Nucleotidyltransferase</keyword>
<dbReference type="EMBL" id="CP003538">
    <property type="protein sequence ID" value="AGH98404.1"/>
    <property type="molecule type" value="Genomic_DNA"/>
</dbReference>
<dbReference type="AlphaFoldDB" id="M4VYZ8"/>
<dbReference type="InterPro" id="IPR043519">
    <property type="entry name" value="NT_sf"/>
</dbReference>